<comment type="caution">
    <text evidence="1">The sequence shown here is derived from an EMBL/GenBank/DDBJ whole genome shotgun (WGS) entry which is preliminary data.</text>
</comment>
<evidence type="ECO:0008006" key="3">
    <source>
        <dbReference type="Google" id="ProtNLM"/>
    </source>
</evidence>
<dbReference type="PANTHER" id="PTHR16231">
    <property type="entry name" value="COMM DOMAIN-CONTAINING PROTEIN 4-8 FAMILY MEMBER"/>
    <property type="match status" value="1"/>
</dbReference>
<dbReference type="PANTHER" id="PTHR16231:SF4">
    <property type="entry name" value="COMM DOMAIN-CONTAINING PROTEIN 4"/>
    <property type="match status" value="1"/>
</dbReference>
<sequence>MDTIIKFRFLGDGDCPDWLLAEINTLSRMTSIKIKILGQTVVKYLTEGDLDEEKVRKITQDAKVELNDAKAMVAALELIFTSSARYAVSAADLSSELQQLGLPREHSAAIARLHTDHCPQITATLSSQSLRVSRLSSIEVLSCDNSSPFSTVSLKLKRLDGNVENSVINISKKDVHVLLTELRRAKSLMETL</sequence>
<evidence type="ECO:0000313" key="1">
    <source>
        <dbReference type="EMBL" id="KAF3420009.1"/>
    </source>
</evidence>
<organism evidence="1 2">
    <name type="scientific">Frieseomelitta varia</name>
    <dbReference type="NCBI Taxonomy" id="561572"/>
    <lineage>
        <taxon>Eukaryota</taxon>
        <taxon>Metazoa</taxon>
        <taxon>Ecdysozoa</taxon>
        <taxon>Arthropoda</taxon>
        <taxon>Hexapoda</taxon>
        <taxon>Insecta</taxon>
        <taxon>Pterygota</taxon>
        <taxon>Neoptera</taxon>
        <taxon>Endopterygota</taxon>
        <taxon>Hymenoptera</taxon>
        <taxon>Apocrita</taxon>
        <taxon>Aculeata</taxon>
        <taxon>Apoidea</taxon>
        <taxon>Anthophila</taxon>
        <taxon>Apidae</taxon>
        <taxon>Frieseomelitta</taxon>
    </lineage>
</organism>
<dbReference type="AlphaFoldDB" id="A0A833RBI3"/>
<keyword evidence="2" id="KW-1185">Reference proteome</keyword>
<name>A0A833RBI3_9HYME</name>
<dbReference type="Proteomes" id="UP000655588">
    <property type="component" value="Unassembled WGS sequence"/>
</dbReference>
<proteinExistence type="predicted"/>
<dbReference type="EMBL" id="WNWW01001018">
    <property type="protein sequence ID" value="KAF3420009.1"/>
    <property type="molecule type" value="Genomic_DNA"/>
</dbReference>
<dbReference type="Pfam" id="PF21672">
    <property type="entry name" value="COMM_HN"/>
    <property type="match status" value="1"/>
</dbReference>
<accession>A0A833RBI3</accession>
<evidence type="ECO:0000313" key="2">
    <source>
        <dbReference type="Proteomes" id="UP000655588"/>
    </source>
</evidence>
<dbReference type="InterPro" id="IPR047155">
    <property type="entry name" value="COMMD4/6/7/8"/>
</dbReference>
<reference evidence="1" key="1">
    <citation type="submission" date="2019-11" db="EMBL/GenBank/DDBJ databases">
        <title>The nuclear and mitochondrial genomes of Frieseomelitta varia - a highly eusocial stingless bee (Meliponini) with a permanently sterile worker caste.</title>
        <authorList>
            <person name="Freitas F.C.P."/>
            <person name="Lourenco A.P."/>
            <person name="Nunes F.M.F."/>
            <person name="Paschoal A.R."/>
            <person name="Abreu F.C.P."/>
            <person name="Barbin F.O."/>
            <person name="Bataglia L."/>
            <person name="Cardoso-Junior C.A.M."/>
            <person name="Cervoni M.S."/>
            <person name="Silva S.R."/>
            <person name="Dalarmi F."/>
            <person name="Del Lama M.A."/>
            <person name="Depintor T.S."/>
            <person name="Ferreira K.M."/>
            <person name="Goria P.S."/>
            <person name="Jaskot M.C."/>
            <person name="Lago D.C."/>
            <person name="Luna-Lucena D."/>
            <person name="Moda L.M."/>
            <person name="Nascimento L."/>
            <person name="Pedrino M."/>
            <person name="Rabico F.O."/>
            <person name="Sanches F.C."/>
            <person name="Santos D.E."/>
            <person name="Santos C.G."/>
            <person name="Vieira J."/>
            <person name="Lopes T.F."/>
            <person name="Barchuk A.R."/>
            <person name="Hartfelder K."/>
            <person name="Simoes Z.L.P."/>
            <person name="Bitondi M.M.G."/>
            <person name="Pinheiro D.G."/>
        </authorList>
    </citation>
    <scope>NUCLEOTIDE SEQUENCE</scope>
    <source>
        <strain evidence="1">USP_RPSP 00005682</strain>
        <tissue evidence="1">Whole individual</tissue>
    </source>
</reference>
<gene>
    <name evidence="1" type="ORF">E2986_12778</name>
</gene>
<protein>
    <recommendedName>
        <fullName evidence="3">COMM domain-containing protein 4</fullName>
    </recommendedName>
</protein>